<evidence type="ECO:0000313" key="7">
    <source>
        <dbReference type="Proteomes" id="UP000770015"/>
    </source>
</evidence>
<dbReference type="Gene3D" id="3.50.50.60">
    <property type="entry name" value="FAD/NAD(P)-binding domain"/>
    <property type="match status" value="1"/>
</dbReference>
<dbReference type="OrthoDB" id="6612291at2759"/>
<keyword evidence="2" id="KW-0479">Metal-binding</keyword>
<sequence length="437" mass="46173">MGSISRTSQDPDTYDVVVVGGGAAGIGAVIGARNASPSARILLVETESCLGGAATHRGVVSFCGLYTLGASPQQAVGGVWNEIERRLRAINGIADKPDRHRGIFHVVEPEALKLVLDDIAEDNKIDVLLRTSVVGATRAGSSAAFVDCLGDCDLAHHMDASTRYGNHGTLNLASLATRFGGIAKDATCTSKAWQAAIVEAKKQDPTLHPMCRKNGSVLLKLPRSGDFVTFLASATYDGTSSSSIRAAEASGRRQAQRYLEVLRRLPGHEKMYLVSSGPNFGIRESRHLNSKYSLREEDIVNNSSFADKVALGAGGMEFHDEEMDGWESSFRYPPHGTFEIPLRSLRSVDTENLFAAGRCVDADKWAASAARVMGTALATGEAAGVAAALLTVSGHVDVAKVQDVLVRHGGLLDAAALPSGPPVNDANVVSWPSAARV</sequence>
<evidence type="ECO:0000256" key="4">
    <source>
        <dbReference type="ARBA" id="ARBA00023004"/>
    </source>
</evidence>
<dbReference type="GO" id="GO:0016491">
    <property type="term" value="F:oxidoreductase activity"/>
    <property type="evidence" value="ECO:0007669"/>
    <property type="project" value="UniProtKB-KW"/>
</dbReference>
<dbReference type="AlphaFoldDB" id="A0A9P8VLS0"/>
<keyword evidence="1" id="KW-0004">4Fe-4S</keyword>
<dbReference type="Proteomes" id="UP000770015">
    <property type="component" value="Unassembled WGS sequence"/>
</dbReference>
<proteinExistence type="predicted"/>
<accession>A0A9P8VLS0</accession>
<keyword evidence="5" id="KW-0411">Iron-sulfur</keyword>
<keyword evidence="7" id="KW-1185">Reference proteome</keyword>
<dbReference type="EMBL" id="JAGSXJ010000001">
    <property type="protein sequence ID" value="KAH6696895.1"/>
    <property type="molecule type" value="Genomic_DNA"/>
</dbReference>
<keyword evidence="4" id="KW-0408">Iron</keyword>
<evidence type="ECO:0000256" key="3">
    <source>
        <dbReference type="ARBA" id="ARBA00023002"/>
    </source>
</evidence>
<evidence type="ECO:0000256" key="1">
    <source>
        <dbReference type="ARBA" id="ARBA00022485"/>
    </source>
</evidence>
<dbReference type="InterPro" id="IPR036188">
    <property type="entry name" value="FAD/NAD-bd_sf"/>
</dbReference>
<evidence type="ECO:0000256" key="5">
    <source>
        <dbReference type="ARBA" id="ARBA00023014"/>
    </source>
</evidence>
<gene>
    <name evidence="6" type="ORF">F5X68DRAFT_257207</name>
</gene>
<organism evidence="6 7">
    <name type="scientific">Plectosphaerella plurivora</name>
    <dbReference type="NCBI Taxonomy" id="936078"/>
    <lineage>
        <taxon>Eukaryota</taxon>
        <taxon>Fungi</taxon>
        <taxon>Dikarya</taxon>
        <taxon>Ascomycota</taxon>
        <taxon>Pezizomycotina</taxon>
        <taxon>Sordariomycetes</taxon>
        <taxon>Hypocreomycetidae</taxon>
        <taxon>Glomerellales</taxon>
        <taxon>Plectosphaerellaceae</taxon>
        <taxon>Plectosphaerella</taxon>
    </lineage>
</organism>
<reference evidence="6" key="1">
    <citation type="journal article" date="2021" name="Nat. Commun.">
        <title>Genetic determinants of endophytism in the Arabidopsis root mycobiome.</title>
        <authorList>
            <person name="Mesny F."/>
            <person name="Miyauchi S."/>
            <person name="Thiergart T."/>
            <person name="Pickel B."/>
            <person name="Atanasova L."/>
            <person name="Karlsson M."/>
            <person name="Huettel B."/>
            <person name="Barry K.W."/>
            <person name="Haridas S."/>
            <person name="Chen C."/>
            <person name="Bauer D."/>
            <person name="Andreopoulos W."/>
            <person name="Pangilinan J."/>
            <person name="LaButti K."/>
            <person name="Riley R."/>
            <person name="Lipzen A."/>
            <person name="Clum A."/>
            <person name="Drula E."/>
            <person name="Henrissat B."/>
            <person name="Kohler A."/>
            <person name="Grigoriev I.V."/>
            <person name="Martin F.M."/>
            <person name="Hacquard S."/>
        </authorList>
    </citation>
    <scope>NUCLEOTIDE SEQUENCE</scope>
    <source>
        <strain evidence="6">MPI-SDFR-AT-0117</strain>
    </source>
</reference>
<dbReference type="InterPro" id="IPR039650">
    <property type="entry name" value="HdrA-like"/>
</dbReference>
<dbReference type="GO" id="GO:0046872">
    <property type="term" value="F:metal ion binding"/>
    <property type="evidence" value="ECO:0007669"/>
    <property type="project" value="UniProtKB-KW"/>
</dbReference>
<dbReference type="SUPFAM" id="SSF51905">
    <property type="entry name" value="FAD/NAD(P)-binding domain"/>
    <property type="match status" value="1"/>
</dbReference>
<keyword evidence="3" id="KW-0560">Oxidoreductase</keyword>
<evidence type="ECO:0000256" key="2">
    <source>
        <dbReference type="ARBA" id="ARBA00022723"/>
    </source>
</evidence>
<name>A0A9P8VLS0_9PEZI</name>
<evidence type="ECO:0000313" key="6">
    <source>
        <dbReference type="EMBL" id="KAH6696895.1"/>
    </source>
</evidence>
<protein>
    <submittedName>
        <fullName evidence="6">FAD dependent oxidoreductase-domain-containing protein</fullName>
    </submittedName>
</protein>
<dbReference type="Pfam" id="PF12831">
    <property type="entry name" value="FAD_oxidored"/>
    <property type="match status" value="1"/>
</dbReference>
<dbReference type="PANTHER" id="PTHR43498">
    <property type="entry name" value="FERREDOXIN:COB-COM HETERODISULFIDE REDUCTASE SUBUNIT A"/>
    <property type="match status" value="1"/>
</dbReference>
<dbReference type="PANTHER" id="PTHR43498:SF1">
    <property type="entry name" value="COB--COM HETERODISULFIDE REDUCTASE IRON-SULFUR SUBUNIT A"/>
    <property type="match status" value="1"/>
</dbReference>
<comment type="caution">
    <text evidence="6">The sequence shown here is derived from an EMBL/GenBank/DDBJ whole genome shotgun (WGS) entry which is preliminary data.</text>
</comment>
<dbReference type="GO" id="GO:0051539">
    <property type="term" value="F:4 iron, 4 sulfur cluster binding"/>
    <property type="evidence" value="ECO:0007669"/>
    <property type="project" value="UniProtKB-KW"/>
</dbReference>